<feature type="region of interest" description="Disordered" evidence="1">
    <location>
        <begin position="1101"/>
        <end position="1140"/>
    </location>
</feature>
<organism evidence="2 3">
    <name type="scientific">Petrolisthes manimaculis</name>
    <dbReference type="NCBI Taxonomy" id="1843537"/>
    <lineage>
        <taxon>Eukaryota</taxon>
        <taxon>Metazoa</taxon>
        <taxon>Ecdysozoa</taxon>
        <taxon>Arthropoda</taxon>
        <taxon>Crustacea</taxon>
        <taxon>Multicrustacea</taxon>
        <taxon>Malacostraca</taxon>
        <taxon>Eumalacostraca</taxon>
        <taxon>Eucarida</taxon>
        <taxon>Decapoda</taxon>
        <taxon>Pleocyemata</taxon>
        <taxon>Anomura</taxon>
        <taxon>Galatheoidea</taxon>
        <taxon>Porcellanidae</taxon>
        <taxon>Petrolisthes</taxon>
    </lineage>
</organism>
<feature type="region of interest" description="Disordered" evidence="1">
    <location>
        <begin position="1"/>
        <end position="415"/>
    </location>
</feature>
<proteinExistence type="predicted"/>
<feature type="region of interest" description="Disordered" evidence="1">
    <location>
        <begin position="511"/>
        <end position="861"/>
    </location>
</feature>
<feature type="compositionally biased region" description="Polar residues" evidence="1">
    <location>
        <begin position="645"/>
        <end position="688"/>
    </location>
</feature>
<feature type="region of interest" description="Disordered" evidence="1">
    <location>
        <begin position="974"/>
        <end position="1007"/>
    </location>
</feature>
<feature type="compositionally biased region" description="Low complexity" evidence="1">
    <location>
        <begin position="795"/>
        <end position="861"/>
    </location>
</feature>
<feature type="compositionally biased region" description="Polar residues" evidence="1">
    <location>
        <begin position="976"/>
        <end position="998"/>
    </location>
</feature>
<comment type="caution">
    <text evidence="2">The sequence shown here is derived from an EMBL/GenBank/DDBJ whole genome shotgun (WGS) entry which is preliminary data.</text>
</comment>
<feature type="compositionally biased region" description="Basic and acidic residues" evidence="1">
    <location>
        <begin position="534"/>
        <end position="545"/>
    </location>
</feature>
<evidence type="ECO:0000313" key="3">
    <source>
        <dbReference type="Proteomes" id="UP001292094"/>
    </source>
</evidence>
<feature type="compositionally biased region" description="Basic residues" evidence="1">
    <location>
        <begin position="691"/>
        <end position="701"/>
    </location>
</feature>
<feature type="region of interest" description="Disordered" evidence="1">
    <location>
        <begin position="1253"/>
        <end position="1272"/>
    </location>
</feature>
<dbReference type="Proteomes" id="UP001292094">
    <property type="component" value="Unassembled WGS sequence"/>
</dbReference>
<feature type="compositionally biased region" description="Pro residues" evidence="1">
    <location>
        <begin position="310"/>
        <end position="385"/>
    </location>
</feature>
<name>A0AAE1TRD5_9EUCA</name>
<feature type="compositionally biased region" description="Low complexity" evidence="1">
    <location>
        <begin position="80"/>
        <end position="125"/>
    </location>
</feature>
<feature type="compositionally biased region" description="Polar residues" evidence="1">
    <location>
        <begin position="882"/>
        <end position="900"/>
    </location>
</feature>
<feature type="compositionally biased region" description="Polar residues" evidence="1">
    <location>
        <begin position="42"/>
        <end position="53"/>
    </location>
</feature>
<feature type="compositionally biased region" description="Polar residues" evidence="1">
    <location>
        <begin position="249"/>
        <end position="282"/>
    </location>
</feature>
<feature type="compositionally biased region" description="Pro residues" evidence="1">
    <location>
        <begin position="398"/>
        <end position="414"/>
    </location>
</feature>
<sequence>MRTTGVRVAPQPAPRSAAGHPIPLPRTKFYHQEEETQHKQHPSPTLTILSQALPQPHDNKQQESSSGEEDQLDDTQVRDSSTLSESSPAQSSQPQTSPAQSNSPRPSSLKSNSPQPSPSQSTLTPCRPPPKPPRTFSHRSPSAAGLIRSSTLRNSNGGSEGHWIPAGARPTAFVSRPGLMTVLSPPATVSQSTPPTSLSSPSLPPASTSPLAPLSLPCGSPQHTARQPPSYRDPPLPPQQDTRKHSHQARPQSLPQTSISLGISYPSYSRTSQPPSMSSYPTPSLPSRPTPAPISHTQDRRMGGGGSDRPPAPSTAPPQPPTHPQEPPPHPQPPSTRPQPPSTRPQPPSTRPQPPSTRPQPPSTRPQPPSTRPQPPSTRPQPPSTRPQLRLFSHPAPAAAPPAPRPAPPAPPAPSLRLQQEAVFSVEEFEDSCKEVFKHRKAGVKQAASGKYIQAASHYQTALAAMDRVLGTQVLTLTTREDTRQRLFTHQQEVFTLRKEVLHGFTDAQTAMETPPDLAPSSNPTPGAPPSYDEVLKEDRQRQRQGDSPPLPSRQPTMRGPAADFTRPSQPRQRDRYNHQHRRQYHQQHSSDYEHSNRRTSHHSSHPEHQTQPSAHPSVHSESQQDRSSHSQSDGSRTRPPVPQPRSQVNTSRPQHTDSHPPNTVPSGQQVWNSRPQVTINSCPQQDISRPRPRSRSRSRQKQTTSVHQVRPSSVSGGESSRVETLVDVLGGGRRSNVPSTPGSAPPDLTSQPLLLPTPTTTYLPSRPKSYHQGCNSLASPLSPSPASNTTHPFSLTTTQPSSLTTNQPSSLTTNQPSSLTTTQPSSNTTLLSLPSLPSSTTNRSPQQTPTPTTSPTFPVPNELVHSQLEAFNLYQTKRINTQQSSCNPPSQTHASQYDTQPPPIPDHPPPSSPEESPVEQFKFGVFKRTSSTSTSGYSSSSAPFTPKPVIVDPFATLDPFPPVTPMQIESDEAFFNSSSPPSVIQANQSKTESTGHPTDSREDAEKQMAKINDVADSKPQNSGEYVGGDSILEALDFAVDQSHPRVTPRRSGSIRTRCYSQETLLDHSFGTLEAVLNRGKAINASRASIIDEFDPLASTYSDQEEVREGTAKAADPQENSEGTITPEDSCDGFLAPQDSPEEGAYVLQENTEDEHFVPQSVLEEETAEREPKVRLRTAYPRGDTYMRTVSIPEEENESPVVFSEEGAMAGEDMGEGTSEGGGLGVKGTYDDLYYDSDDDLTGEDELYRCEERSSLSSGRTQVTMPSSNVQVPQYPSLQETWSHEDEAKDVGRSAFYSSESCRQSSANDSFRYLLRIREGVKIFFIHNDGVITSPWNKPYLSITKDKNRDWMIGEGLTMSVGNDLWRCDLCSKATLVLKTLQGVYIFKETFGKQDCSAVGVRVPGEVRKTQHELLHNILWENTLLEEERPKGITKAVSKSATSAATRVNQLVDHKSAPTSMAFVRRSSMRALKGVSKKLTTLAEKTGSNIKDLPEEFKELQEAADILRFARSAKMVQYI</sequence>
<feature type="compositionally biased region" description="Low complexity" evidence="1">
    <location>
        <begin position="777"/>
        <end position="788"/>
    </location>
</feature>
<reference evidence="2" key="1">
    <citation type="submission" date="2023-11" db="EMBL/GenBank/DDBJ databases">
        <title>Genome assemblies of two species of porcelain crab, Petrolisthes cinctipes and Petrolisthes manimaculis (Anomura: Porcellanidae).</title>
        <authorList>
            <person name="Angst P."/>
        </authorList>
    </citation>
    <scope>NUCLEOTIDE SEQUENCE</scope>
    <source>
        <strain evidence="2">PB745_02</strain>
        <tissue evidence="2">Gill</tissue>
    </source>
</reference>
<dbReference type="EMBL" id="JAWZYT010004767">
    <property type="protein sequence ID" value="KAK4292654.1"/>
    <property type="molecule type" value="Genomic_DNA"/>
</dbReference>
<feature type="compositionally biased region" description="Pro residues" evidence="1">
    <location>
        <begin position="901"/>
        <end position="913"/>
    </location>
</feature>
<keyword evidence="3" id="KW-1185">Reference proteome</keyword>
<feature type="region of interest" description="Disordered" evidence="1">
    <location>
        <begin position="882"/>
        <end position="919"/>
    </location>
</feature>
<feature type="compositionally biased region" description="Low complexity" evidence="1">
    <location>
        <begin position="192"/>
        <end position="217"/>
    </location>
</feature>
<feature type="compositionally biased region" description="Polar residues" evidence="1">
    <location>
        <begin position="1255"/>
        <end position="1272"/>
    </location>
</feature>
<feature type="compositionally biased region" description="Pro residues" evidence="1">
    <location>
        <begin position="283"/>
        <end position="292"/>
    </location>
</feature>
<protein>
    <submittedName>
        <fullName evidence="2">Uncharacterized protein</fullName>
    </submittedName>
</protein>
<evidence type="ECO:0000313" key="2">
    <source>
        <dbReference type="EMBL" id="KAK4292654.1"/>
    </source>
</evidence>
<gene>
    <name evidence="2" type="ORF">Pmani_034598</name>
</gene>
<feature type="compositionally biased region" description="Low complexity" evidence="1">
    <location>
        <begin position="746"/>
        <end position="765"/>
    </location>
</feature>
<accession>A0AAE1TRD5</accession>
<feature type="compositionally biased region" description="Polar residues" evidence="1">
    <location>
        <begin position="148"/>
        <end position="157"/>
    </location>
</feature>
<evidence type="ECO:0000256" key="1">
    <source>
        <dbReference type="SAM" id="MobiDB-lite"/>
    </source>
</evidence>
<feature type="compositionally biased region" description="Low complexity" evidence="1">
    <location>
        <begin position="711"/>
        <end position="724"/>
    </location>
</feature>